<dbReference type="InParanoid" id="A0A1Y2EJ11"/>
<organism evidence="2 3">
    <name type="scientific">Pseudomassariella vexata</name>
    <dbReference type="NCBI Taxonomy" id="1141098"/>
    <lineage>
        <taxon>Eukaryota</taxon>
        <taxon>Fungi</taxon>
        <taxon>Dikarya</taxon>
        <taxon>Ascomycota</taxon>
        <taxon>Pezizomycotina</taxon>
        <taxon>Sordariomycetes</taxon>
        <taxon>Xylariomycetidae</taxon>
        <taxon>Amphisphaeriales</taxon>
        <taxon>Pseudomassariaceae</taxon>
        <taxon>Pseudomassariella</taxon>
    </lineage>
</organism>
<evidence type="ECO:0000256" key="1">
    <source>
        <dbReference type="SAM" id="MobiDB-lite"/>
    </source>
</evidence>
<name>A0A1Y2EJ11_9PEZI</name>
<dbReference type="Proteomes" id="UP000193689">
    <property type="component" value="Unassembled WGS sequence"/>
</dbReference>
<keyword evidence="3" id="KW-1185">Reference proteome</keyword>
<dbReference type="GeneID" id="63781711"/>
<comment type="caution">
    <text evidence="2">The sequence shown here is derived from an EMBL/GenBank/DDBJ whole genome shotgun (WGS) entry which is preliminary data.</text>
</comment>
<evidence type="ECO:0000313" key="2">
    <source>
        <dbReference type="EMBL" id="ORY71226.1"/>
    </source>
</evidence>
<accession>A0A1Y2EJ11</accession>
<dbReference type="EMBL" id="MCFJ01000001">
    <property type="protein sequence ID" value="ORY71226.1"/>
    <property type="molecule type" value="Genomic_DNA"/>
</dbReference>
<dbReference type="RefSeq" id="XP_040720818.1">
    <property type="nucleotide sequence ID" value="XM_040865499.1"/>
</dbReference>
<reference evidence="2 3" key="1">
    <citation type="submission" date="2016-07" db="EMBL/GenBank/DDBJ databases">
        <title>Pervasive Adenine N6-methylation of Active Genes in Fungi.</title>
        <authorList>
            <consortium name="DOE Joint Genome Institute"/>
            <person name="Mondo S.J."/>
            <person name="Dannebaum R.O."/>
            <person name="Kuo R.C."/>
            <person name="Labutti K."/>
            <person name="Haridas S."/>
            <person name="Kuo A."/>
            <person name="Salamov A."/>
            <person name="Ahrendt S.R."/>
            <person name="Lipzen A."/>
            <person name="Sullivan W."/>
            <person name="Andreopoulos W.B."/>
            <person name="Clum A."/>
            <person name="Lindquist E."/>
            <person name="Daum C."/>
            <person name="Ramamoorthy G.K."/>
            <person name="Gryganskyi A."/>
            <person name="Culley D."/>
            <person name="Magnuson J.K."/>
            <person name="James T.Y."/>
            <person name="O'Malley M.A."/>
            <person name="Stajich J.E."/>
            <person name="Spatafora J.W."/>
            <person name="Visel A."/>
            <person name="Grigoriev I.V."/>
        </authorList>
    </citation>
    <scope>NUCLEOTIDE SEQUENCE [LARGE SCALE GENOMIC DNA]</scope>
    <source>
        <strain evidence="2 3">CBS 129021</strain>
    </source>
</reference>
<sequence length="188" mass="21760">MGQYSDYICQIISSSRAMHIRIRSCKPSILHLTASKYHTPSQQLYRRQPFFTERHERIPVNISRRQKKHNQSISGKSACAGYLTTGCCTLRMIQLFQTSIPRRQRRGLPKQQSAGENHNFEGFVRDLPNRHTIAALLDYYTCLAFSFTTTKQRNLFSPRKTKSNTDQTPPPPPKRTLNHTVFVTFSQN</sequence>
<dbReference type="AlphaFoldDB" id="A0A1Y2EJ11"/>
<protein>
    <submittedName>
        <fullName evidence="2">Uncharacterized protein</fullName>
    </submittedName>
</protein>
<proteinExistence type="predicted"/>
<evidence type="ECO:0000313" key="3">
    <source>
        <dbReference type="Proteomes" id="UP000193689"/>
    </source>
</evidence>
<gene>
    <name evidence="2" type="ORF">BCR38DRAFT_5879</name>
</gene>
<feature type="region of interest" description="Disordered" evidence="1">
    <location>
        <begin position="156"/>
        <end position="179"/>
    </location>
</feature>